<reference evidence="1" key="1">
    <citation type="thesis" date="2021" institute="BYU ScholarsArchive" country="Provo, UT, USA">
        <title>Applications of and Algorithms for Genome Assembly and Genomic Analyses with an Emphasis on Marine Teleosts.</title>
        <authorList>
            <person name="Pickett B.D."/>
        </authorList>
    </citation>
    <scope>NUCLEOTIDE SEQUENCE</scope>
    <source>
        <strain evidence="1">HI-2016</strain>
    </source>
</reference>
<name>A0A8T2NUF6_9TELE</name>
<dbReference type="SUPFAM" id="SSF54277">
    <property type="entry name" value="CAD &amp; PB1 domains"/>
    <property type="match status" value="1"/>
</dbReference>
<dbReference type="EMBL" id="JAFBMS010000022">
    <property type="protein sequence ID" value="KAG9343784.1"/>
    <property type="molecule type" value="Genomic_DNA"/>
</dbReference>
<dbReference type="AlphaFoldDB" id="A0A8T2NUF6"/>
<dbReference type="Proteomes" id="UP000824540">
    <property type="component" value="Unassembled WGS sequence"/>
</dbReference>
<sequence>MTMDIPVNLRVNFRGTAKCFLVSESETSWESMEAMIKRFFGLSSLQLTYFDEDNEERNMKKL</sequence>
<evidence type="ECO:0000313" key="1">
    <source>
        <dbReference type="EMBL" id="KAG9343784.1"/>
    </source>
</evidence>
<dbReference type="Gene3D" id="3.10.20.90">
    <property type="entry name" value="Phosphatidylinositol 3-kinase Catalytic Subunit, Chain A, domain 1"/>
    <property type="match status" value="1"/>
</dbReference>
<gene>
    <name evidence="1" type="ORF">JZ751_013165</name>
</gene>
<organism evidence="1 2">
    <name type="scientific">Albula glossodonta</name>
    <name type="common">roundjaw bonefish</name>
    <dbReference type="NCBI Taxonomy" id="121402"/>
    <lineage>
        <taxon>Eukaryota</taxon>
        <taxon>Metazoa</taxon>
        <taxon>Chordata</taxon>
        <taxon>Craniata</taxon>
        <taxon>Vertebrata</taxon>
        <taxon>Euteleostomi</taxon>
        <taxon>Actinopterygii</taxon>
        <taxon>Neopterygii</taxon>
        <taxon>Teleostei</taxon>
        <taxon>Albuliformes</taxon>
        <taxon>Albulidae</taxon>
        <taxon>Albula</taxon>
    </lineage>
</organism>
<comment type="caution">
    <text evidence="1">The sequence shown here is derived from an EMBL/GenBank/DDBJ whole genome shotgun (WGS) entry which is preliminary data.</text>
</comment>
<evidence type="ECO:0008006" key="3">
    <source>
        <dbReference type="Google" id="ProtNLM"/>
    </source>
</evidence>
<dbReference type="OrthoDB" id="661148at2759"/>
<keyword evidence="2" id="KW-1185">Reference proteome</keyword>
<protein>
    <recommendedName>
        <fullName evidence="3">PB1 domain-containing protein</fullName>
    </recommendedName>
</protein>
<evidence type="ECO:0000313" key="2">
    <source>
        <dbReference type="Proteomes" id="UP000824540"/>
    </source>
</evidence>
<proteinExistence type="predicted"/>
<accession>A0A8T2NUF6</accession>